<dbReference type="Proteomes" id="UP000499080">
    <property type="component" value="Unassembled WGS sequence"/>
</dbReference>
<comment type="caution">
    <text evidence="1">The sequence shown here is derived from an EMBL/GenBank/DDBJ whole genome shotgun (WGS) entry which is preliminary data.</text>
</comment>
<proteinExistence type="predicted"/>
<evidence type="ECO:0000313" key="1">
    <source>
        <dbReference type="EMBL" id="GBN02319.1"/>
    </source>
</evidence>
<accession>A0A4Y2KJU4</accession>
<name>A0A4Y2KJU4_ARAVE</name>
<evidence type="ECO:0000313" key="2">
    <source>
        <dbReference type="Proteomes" id="UP000499080"/>
    </source>
</evidence>
<reference evidence="1 2" key="1">
    <citation type="journal article" date="2019" name="Sci. Rep.">
        <title>Orb-weaving spider Araneus ventricosus genome elucidates the spidroin gene catalogue.</title>
        <authorList>
            <person name="Kono N."/>
            <person name="Nakamura H."/>
            <person name="Ohtoshi R."/>
            <person name="Moran D.A.P."/>
            <person name="Shinohara A."/>
            <person name="Yoshida Y."/>
            <person name="Fujiwara M."/>
            <person name="Mori M."/>
            <person name="Tomita M."/>
            <person name="Arakawa K."/>
        </authorList>
    </citation>
    <scope>NUCLEOTIDE SEQUENCE [LARGE SCALE GENOMIC DNA]</scope>
</reference>
<dbReference type="EMBL" id="BGPR01004695">
    <property type="protein sequence ID" value="GBN02319.1"/>
    <property type="molecule type" value="Genomic_DNA"/>
</dbReference>
<gene>
    <name evidence="1" type="ORF">AVEN_228676_1</name>
</gene>
<sequence length="196" mass="22507">MAYLCEKGIKKSVMCSQVANELSLPTIPNMTLLEIMKLILRSDNYDEEETRYILDIVRGKREDAEKWERLGGKPATSRNEPFYCETKGYQIHTDNESGFEKNSVKLTALEIMSLVHASEAFNCKTDAKSEKIQHLNRDVVEVRIPELCSEDMLSHQKELDVSVGSEDFHKHQLSSTNDKICCRSHKMYENEIKESA</sequence>
<keyword evidence="2" id="KW-1185">Reference proteome</keyword>
<organism evidence="1 2">
    <name type="scientific">Araneus ventricosus</name>
    <name type="common">Orbweaver spider</name>
    <name type="synonym">Epeira ventricosa</name>
    <dbReference type="NCBI Taxonomy" id="182803"/>
    <lineage>
        <taxon>Eukaryota</taxon>
        <taxon>Metazoa</taxon>
        <taxon>Ecdysozoa</taxon>
        <taxon>Arthropoda</taxon>
        <taxon>Chelicerata</taxon>
        <taxon>Arachnida</taxon>
        <taxon>Araneae</taxon>
        <taxon>Araneomorphae</taxon>
        <taxon>Entelegynae</taxon>
        <taxon>Araneoidea</taxon>
        <taxon>Araneidae</taxon>
        <taxon>Araneus</taxon>
    </lineage>
</organism>
<dbReference type="AlphaFoldDB" id="A0A4Y2KJU4"/>
<protein>
    <submittedName>
        <fullName evidence="1">Uncharacterized protein</fullName>
    </submittedName>
</protein>